<evidence type="ECO:0000313" key="3">
    <source>
        <dbReference type="Proteomes" id="UP001062901"/>
    </source>
</evidence>
<reference evidence="2" key="1">
    <citation type="submission" date="2013-04" db="EMBL/GenBank/DDBJ databases">
        <title>The genome sequencing project of 58 acetic acid bacteria.</title>
        <authorList>
            <person name="Okamoto-Kainuma A."/>
            <person name="Ishikawa M."/>
            <person name="Umino S."/>
            <person name="Koizumi Y."/>
            <person name="Shiwa Y."/>
            <person name="Yoshikawa H."/>
            <person name="Matsutani M."/>
            <person name="Matsushita K."/>
        </authorList>
    </citation>
    <scope>NUCLEOTIDE SEQUENCE</scope>
    <source>
        <strain evidence="2">DSM 15669</strain>
    </source>
</reference>
<comment type="similarity">
    <text evidence="1">Belongs to the UPF0301 (AlgH) family.</text>
</comment>
<accession>A0ABQ0P010</accession>
<evidence type="ECO:0000256" key="1">
    <source>
        <dbReference type="ARBA" id="ARBA00009600"/>
    </source>
</evidence>
<comment type="caution">
    <text evidence="2">The sequence shown here is derived from an EMBL/GenBank/DDBJ whole genome shotgun (WGS) entry which is preliminary data.</text>
</comment>
<organism evidence="2 3">
    <name type="scientific">Saccharibacter floricola DSM 15669</name>
    <dbReference type="NCBI Taxonomy" id="1123227"/>
    <lineage>
        <taxon>Bacteria</taxon>
        <taxon>Pseudomonadati</taxon>
        <taxon>Pseudomonadota</taxon>
        <taxon>Alphaproteobacteria</taxon>
        <taxon>Acetobacterales</taxon>
        <taxon>Acetobacteraceae</taxon>
        <taxon>Saccharibacter</taxon>
    </lineage>
</organism>
<dbReference type="PANTHER" id="PTHR30327:SF1">
    <property type="entry name" value="UPF0301 PROTEIN YQGE"/>
    <property type="match status" value="1"/>
</dbReference>
<keyword evidence="3" id="KW-1185">Reference proteome</keyword>
<gene>
    <name evidence="2" type="ORF">AA15669_1355</name>
</gene>
<evidence type="ECO:0000313" key="2">
    <source>
        <dbReference type="EMBL" id="GBQ07385.1"/>
    </source>
</evidence>
<dbReference type="Gene3D" id="3.40.1740.10">
    <property type="entry name" value="VC0467-like"/>
    <property type="match status" value="1"/>
</dbReference>
<sequence>MLLGHAGWTAGQLEEEIVHGNAWYVAPATEELVFGADPRRKWVNALTSVGVHPASLTQAVGEA</sequence>
<dbReference type="Pfam" id="PF02622">
    <property type="entry name" value="DUF179"/>
    <property type="match status" value="1"/>
</dbReference>
<dbReference type="Proteomes" id="UP001062901">
    <property type="component" value="Unassembled WGS sequence"/>
</dbReference>
<dbReference type="InterPro" id="IPR003774">
    <property type="entry name" value="AlgH-like"/>
</dbReference>
<dbReference type="SUPFAM" id="SSF143456">
    <property type="entry name" value="VC0467-like"/>
    <property type="match status" value="1"/>
</dbReference>
<proteinExistence type="inferred from homology"/>
<name>A0ABQ0P010_9PROT</name>
<dbReference type="EMBL" id="BAQD01000026">
    <property type="protein sequence ID" value="GBQ07385.1"/>
    <property type="molecule type" value="Genomic_DNA"/>
</dbReference>
<protein>
    <recommendedName>
        <fullName evidence="4">YqgE/AlgH family protein</fullName>
    </recommendedName>
</protein>
<dbReference type="PANTHER" id="PTHR30327">
    <property type="entry name" value="UNCHARACTERIZED PROTEIN YQGE"/>
    <property type="match status" value="1"/>
</dbReference>
<evidence type="ECO:0008006" key="4">
    <source>
        <dbReference type="Google" id="ProtNLM"/>
    </source>
</evidence>